<dbReference type="InterPro" id="IPR051472">
    <property type="entry name" value="T3SS_Stator/FliH"/>
</dbReference>
<dbReference type="PANTHER" id="PTHR34982">
    <property type="entry name" value="YOP PROTEINS TRANSLOCATION PROTEIN L"/>
    <property type="match status" value="1"/>
</dbReference>
<feature type="compositionally biased region" description="Low complexity" evidence="8">
    <location>
        <begin position="42"/>
        <end position="53"/>
    </location>
</feature>
<dbReference type="Proteomes" id="UP000028839">
    <property type="component" value="Unassembled WGS sequence"/>
</dbReference>
<keyword evidence="6" id="KW-0653">Protein transport</keyword>
<evidence type="ECO:0000313" key="10">
    <source>
        <dbReference type="EMBL" id="KFI18623.1"/>
    </source>
</evidence>
<dbReference type="HOGENOM" id="CLU_062625_0_1_6"/>
<evidence type="ECO:0000259" key="9">
    <source>
        <dbReference type="Pfam" id="PF02108"/>
    </source>
</evidence>
<dbReference type="PANTHER" id="PTHR34982:SF1">
    <property type="entry name" value="FLAGELLAR ASSEMBLY PROTEIN FLIH"/>
    <property type="match status" value="1"/>
</dbReference>
<reference evidence="10 11" key="1">
    <citation type="submission" date="2014-07" db="EMBL/GenBank/DDBJ databases">
        <title>Comparative analysis of Nitrosococcus oceani genome inventories of strains from Pacific and Atlantic gyres.</title>
        <authorList>
            <person name="Lim C.K."/>
            <person name="Wang L."/>
            <person name="Sayavedra-Soto L.A."/>
            <person name="Klotz M.G."/>
        </authorList>
    </citation>
    <scope>NUCLEOTIDE SEQUENCE [LARGE SCALE GENOMIC DNA]</scope>
    <source>
        <strain evidence="10 11">C-27</strain>
    </source>
</reference>
<evidence type="ECO:0000256" key="8">
    <source>
        <dbReference type="SAM" id="MobiDB-lite"/>
    </source>
</evidence>
<evidence type="ECO:0000256" key="5">
    <source>
        <dbReference type="ARBA" id="ARBA00022795"/>
    </source>
</evidence>
<keyword evidence="10" id="KW-0966">Cell projection</keyword>
<organism evidence="10 11">
    <name type="scientific">Nitrosococcus oceani C-27</name>
    <dbReference type="NCBI Taxonomy" id="314279"/>
    <lineage>
        <taxon>Bacteria</taxon>
        <taxon>Pseudomonadati</taxon>
        <taxon>Pseudomonadota</taxon>
        <taxon>Gammaproteobacteria</taxon>
        <taxon>Chromatiales</taxon>
        <taxon>Chromatiaceae</taxon>
        <taxon>Nitrosococcus</taxon>
    </lineage>
</organism>
<dbReference type="GO" id="GO:0044781">
    <property type="term" value="P:bacterial-type flagellum organization"/>
    <property type="evidence" value="ECO:0007669"/>
    <property type="project" value="UniProtKB-KW"/>
</dbReference>
<name>A0A0E2YZ02_9GAMM</name>
<protein>
    <recommendedName>
        <fullName evidence="3">Flagellar assembly protein FliH</fullName>
    </recommendedName>
</protein>
<dbReference type="EMBL" id="JPGN01000075">
    <property type="protein sequence ID" value="KFI18623.1"/>
    <property type="molecule type" value="Genomic_DNA"/>
</dbReference>
<dbReference type="GO" id="GO:0015031">
    <property type="term" value="P:protein transport"/>
    <property type="evidence" value="ECO:0007669"/>
    <property type="project" value="UniProtKB-KW"/>
</dbReference>
<proteinExistence type="inferred from homology"/>
<evidence type="ECO:0000313" key="11">
    <source>
        <dbReference type="Proteomes" id="UP000028839"/>
    </source>
</evidence>
<dbReference type="AlphaFoldDB" id="A0A0E2YZ02"/>
<dbReference type="OrthoDB" id="6196089at2"/>
<dbReference type="GO" id="GO:0005829">
    <property type="term" value="C:cytosol"/>
    <property type="evidence" value="ECO:0007669"/>
    <property type="project" value="TreeGrafter"/>
</dbReference>
<evidence type="ECO:0000256" key="7">
    <source>
        <dbReference type="ARBA" id="ARBA00023225"/>
    </source>
</evidence>
<comment type="caution">
    <text evidence="10">The sequence shown here is derived from an EMBL/GenBank/DDBJ whole genome shotgun (WGS) entry which is preliminary data.</text>
</comment>
<keyword evidence="10" id="KW-0282">Flagellum</keyword>
<accession>A0A0E2YZ02</accession>
<keyword evidence="4" id="KW-0813">Transport</keyword>
<evidence type="ECO:0000256" key="6">
    <source>
        <dbReference type="ARBA" id="ARBA00022927"/>
    </source>
</evidence>
<dbReference type="Pfam" id="PF02108">
    <property type="entry name" value="FliH"/>
    <property type="match status" value="1"/>
</dbReference>
<sequence length="243" mass="27085">MNTSKFLRPGDLTAYERWELPLVEEEEPGQGRQPGRRGWDNEAAGTEGSYSESGEQEQEERATSATLTVEQLEAIQKQAHEEGFNTGLIEGRKAAQAELEQKVARLERLMAALSAPLQWLDETVEEELVQLAVAMARQLIRRELKTQPSEVVAAVREGLSYLPSQARYVRLLLHPDDVGIVRSALSLSEEERRWQVVEDPSLSRGGCLLETEHSRIDAKVETRLNAAIAKVLGGERRDDQGSG</sequence>
<keyword evidence="10" id="KW-0969">Cilium</keyword>
<evidence type="ECO:0000256" key="4">
    <source>
        <dbReference type="ARBA" id="ARBA00022448"/>
    </source>
</evidence>
<dbReference type="InterPro" id="IPR018035">
    <property type="entry name" value="Flagellar_FliH/T3SS_HrpE"/>
</dbReference>
<evidence type="ECO:0000256" key="1">
    <source>
        <dbReference type="ARBA" id="ARBA00003041"/>
    </source>
</evidence>
<feature type="region of interest" description="Disordered" evidence="8">
    <location>
        <begin position="17"/>
        <end position="66"/>
    </location>
</feature>
<keyword evidence="7" id="KW-1006">Bacterial flagellum protein export</keyword>
<evidence type="ECO:0000256" key="2">
    <source>
        <dbReference type="ARBA" id="ARBA00006602"/>
    </source>
</evidence>
<evidence type="ECO:0000256" key="3">
    <source>
        <dbReference type="ARBA" id="ARBA00016507"/>
    </source>
</evidence>
<feature type="domain" description="Flagellar assembly protein FliH/Type III secretion system HrpE" evidence="9">
    <location>
        <begin position="101"/>
        <end position="225"/>
    </location>
</feature>
<gene>
    <name evidence="10" type="ORF">IB75_12590</name>
</gene>
<keyword evidence="5" id="KW-1005">Bacterial flagellum biogenesis</keyword>
<comment type="function">
    <text evidence="1">Needed for flagellar regrowth and assembly.</text>
</comment>
<comment type="similarity">
    <text evidence="2">Belongs to the FliH family.</text>
</comment>